<sequence>MQILLLAALFIAVIAVAKLLATPVQQQGKLVPIRIRTDEQARRRR</sequence>
<evidence type="ECO:0000313" key="1">
    <source>
        <dbReference type="EMBL" id="MEJ8673644.1"/>
    </source>
</evidence>
<organism evidence="1 2">
    <name type="scientific">Chromobacterium amazonense</name>
    <dbReference type="NCBI Taxonomy" id="1382803"/>
    <lineage>
        <taxon>Bacteria</taxon>
        <taxon>Pseudomonadati</taxon>
        <taxon>Pseudomonadota</taxon>
        <taxon>Betaproteobacteria</taxon>
        <taxon>Neisseriales</taxon>
        <taxon>Chromobacteriaceae</taxon>
        <taxon>Chromobacterium</taxon>
    </lineage>
</organism>
<protein>
    <submittedName>
        <fullName evidence="1">Uncharacterized protein</fullName>
    </submittedName>
</protein>
<gene>
    <name evidence="1" type="ORF">QCL97_002815</name>
</gene>
<reference evidence="1 2" key="1">
    <citation type="submission" date="2023-12" db="EMBL/GenBank/DDBJ databases">
        <title>Evaluation and characterization of a potential secondary metabolite violacein from indigenous Chromobacterium amazonense SAM215.</title>
        <authorList>
            <person name="Tarafdar M.R."/>
            <person name="Abedin S.M."/>
            <person name="Atiqua A."/>
            <person name="Saha A."/>
            <person name="Khan S.N."/>
        </authorList>
    </citation>
    <scope>NUCLEOTIDE SEQUENCE [LARGE SCALE GENOMIC DNA]</scope>
    <source>
        <strain evidence="1 2">SAM215</strain>
    </source>
</reference>
<name>A0ABU8UXN2_9NEIS</name>
<dbReference type="EMBL" id="JAVFJF020000003">
    <property type="protein sequence ID" value="MEJ8673644.1"/>
    <property type="molecule type" value="Genomic_DNA"/>
</dbReference>
<proteinExistence type="predicted"/>
<keyword evidence="2" id="KW-1185">Reference proteome</keyword>
<dbReference type="RefSeq" id="WP_161792991.1">
    <property type="nucleotide sequence ID" value="NZ_JAVFJF020000003.1"/>
</dbReference>
<evidence type="ECO:0000313" key="2">
    <source>
        <dbReference type="Proteomes" id="UP001224516"/>
    </source>
</evidence>
<dbReference type="Proteomes" id="UP001224516">
    <property type="component" value="Unassembled WGS sequence"/>
</dbReference>
<comment type="caution">
    <text evidence="1">The sequence shown here is derived from an EMBL/GenBank/DDBJ whole genome shotgun (WGS) entry which is preliminary data.</text>
</comment>
<accession>A0ABU8UXN2</accession>